<evidence type="ECO:0000256" key="5">
    <source>
        <dbReference type="ARBA" id="ARBA00038268"/>
    </source>
</evidence>
<evidence type="ECO:0000256" key="3">
    <source>
        <dbReference type="ARBA" id="ARBA00022989"/>
    </source>
</evidence>
<feature type="transmembrane region" description="Helical" evidence="6">
    <location>
        <begin position="163"/>
        <end position="181"/>
    </location>
</feature>
<dbReference type="EMBL" id="BPLR01010303">
    <property type="protein sequence ID" value="GIY38433.1"/>
    <property type="molecule type" value="Genomic_DNA"/>
</dbReference>
<accession>A0AAV4T3J3</accession>
<evidence type="ECO:0000256" key="1">
    <source>
        <dbReference type="ARBA" id="ARBA00004141"/>
    </source>
</evidence>
<dbReference type="AlphaFoldDB" id="A0AAV4T3J3"/>
<evidence type="ECO:0000313" key="7">
    <source>
        <dbReference type="EMBL" id="GIY38433.1"/>
    </source>
</evidence>
<keyword evidence="4 6" id="KW-0472">Membrane</keyword>
<feature type="transmembrane region" description="Helical" evidence="6">
    <location>
        <begin position="361"/>
        <end position="377"/>
    </location>
</feature>
<feature type="transmembrane region" description="Helical" evidence="6">
    <location>
        <begin position="6"/>
        <end position="23"/>
    </location>
</feature>
<feature type="transmembrane region" description="Helical" evidence="6">
    <location>
        <begin position="450"/>
        <end position="471"/>
    </location>
</feature>
<dbReference type="InterPro" id="IPR004299">
    <property type="entry name" value="MBOAT_fam"/>
</dbReference>
<organism evidence="7 8">
    <name type="scientific">Caerostris extrusa</name>
    <name type="common">Bark spider</name>
    <name type="synonym">Caerostris bankana</name>
    <dbReference type="NCBI Taxonomy" id="172846"/>
    <lineage>
        <taxon>Eukaryota</taxon>
        <taxon>Metazoa</taxon>
        <taxon>Ecdysozoa</taxon>
        <taxon>Arthropoda</taxon>
        <taxon>Chelicerata</taxon>
        <taxon>Arachnida</taxon>
        <taxon>Araneae</taxon>
        <taxon>Araneomorphae</taxon>
        <taxon>Entelegynae</taxon>
        <taxon>Araneoidea</taxon>
        <taxon>Araneidae</taxon>
        <taxon>Caerostris</taxon>
    </lineage>
</organism>
<feature type="transmembrane region" description="Helical" evidence="6">
    <location>
        <begin position="91"/>
        <end position="124"/>
    </location>
</feature>
<keyword evidence="2 6" id="KW-0812">Transmembrane</keyword>
<keyword evidence="3 6" id="KW-1133">Transmembrane helix</keyword>
<dbReference type="GO" id="GO:0016409">
    <property type="term" value="F:palmitoyltransferase activity"/>
    <property type="evidence" value="ECO:0007669"/>
    <property type="project" value="TreeGrafter"/>
</dbReference>
<evidence type="ECO:0000256" key="4">
    <source>
        <dbReference type="ARBA" id="ARBA00023136"/>
    </source>
</evidence>
<dbReference type="GO" id="GO:0005783">
    <property type="term" value="C:endoplasmic reticulum"/>
    <property type="evidence" value="ECO:0007669"/>
    <property type="project" value="TreeGrafter"/>
</dbReference>
<name>A0AAV4T3J3_CAEEX</name>
<reference evidence="7 8" key="1">
    <citation type="submission" date="2021-06" db="EMBL/GenBank/DDBJ databases">
        <title>Caerostris extrusa draft genome.</title>
        <authorList>
            <person name="Kono N."/>
            <person name="Arakawa K."/>
        </authorList>
    </citation>
    <scope>NUCLEOTIDE SEQUENCE [LARGE SCALE GENOMIC DNA]</scope>
</reference>
<proteinExistence type="inferred from homology"/>
<dbReference type="PANTHER" id="PTHR13285:SF18">
    <property type="entry name" value="PROTEIN-CYSTEINE N-PALMITOYLTRANSFERASE RASP"/>
    <property type="match status" value="1"/>
</dbReference>
<gene>
    <name evidence="7" type="primary">HHAT</name>
    <name evidence="7" type="ORF">CEXT_500001</name>
</gene>
<feature type="transmembrane region" description="Helical" evidence="6">
    <location>
        <begin position="278"/>
        <end position="298"/>
    </location>
</feature>
<dbReference type="Proteomes" id="UP001054945">
    <property type="component" value="Unassembled WGS sequence"/>
</dbReference>
<comment type="caution">
    <text evidence="7">The sequence shown here is derived from an EMBL/GenBank/DDBJ whole genome shotgun (WGS) entry which is preliminary data.</text>
</comment>
<dbReference type="GO" id="GO:0016020">
    <property type="term" value="C:membrane"/>
    <property type="evidence" value="ECO:0007669"/>
    <property type="project" value="UniProtKB-SubCell"/>
</dbReference>
<feature type="transmembrane region" description="Helical" evidence="6">
    <location>
        <begin position="237"/>
        <end position="258"/>
    </location>
</feature>
<feature type="transmembrane region" description="Helical" evidence="6">
    <location>
        <begin position="197"/>
        <end position="216"/>
    </location>
</feature>
<evidence type="ECO:0000256" key="2">
    <source>
        <dbReference type="ARBA" id="ARBA00022692"/>
    </source>
</evidence>
<evidence type="ECO:0000313" key="8">
    <source>
        <dbReference type="Proteomes" id="UP001054945"/>
    </source>
</evidence>
<protein>
    <submittedName>
        <fullName evidence="7">Protein-cysteine N-palmitoyltransferase HHAT</fullName>
    </submittedName>
</protein>
<feature type="transmembrane region" description="Helical" evidence="6">
    <location>
        <begin position="423"/>
        <end position="444"/>
    </location>
</feature>
<comment type="similarity">
    <text evidence="5">Belongs to the membrane-bound acyltransferase family. HHAT subfamily.</text>
</comment>
<feature type="transmembrane region" description="Helical" evidence="6">
    <location>
        <begin position="383"/>
        <end position="402"/>
    </location>
</feature>
<dbReference type="PANTHER" id="PTHR13285">
    <property type="entry name" value="ACYLTRANSFERASE"/>
    <property type="match status" value="1"/>
</dbReference>
<dbReference type="InterPro" id="IPR051085">
    <property type="entry name" value="MB_O-acyltransferase"/>
</dbReference>
<feature type="transmembrane region" description="Helical" evidence="6">
    <location>
        <begin position="130"/>
        <end position="151"/>
    </location>
</feature>
<comment type="subcellular location">
    <subcellularLocation>
        <location evidence="1">Membrane</location>
        <topology evidence="1">Multi-pass membrane protein</topology>
    </subcellularLocation>
</comment>
<dbReference type="Pfam" id="PF03062">
    <property type="entry name" value="MBOAT"/>
    <property type="match status" value="1"/>
</dbReference>
<sequence>MKIEPIYHWLIWSFSIFYSLYNFKNSCEYHPSISPGDFIKGWSILHPLMKDNSDIEWVYLTSTFKKYYVFFLFQVAGTQILSRITRTIIPYFYTLLSLTCLTFILGYQAALAFILYPVCMFIIHTRGEKAFCYILTITSLLLIHHPQYHILKRNFTMGVQESFLFDVALAWLILKSLSFAIDRIDAKIYKNLEILEFFSILAYSLYLPVVFTGPVINYKTFHRQMLKTAQPLSLKKLILRICHLLKMIFWYFFYEFLLHFIYSSAVQFYPHEVKNFDSWALCGLGYALPMMFFLKYFVTYGVPKAIAKLEDIELPPPPKCISCIHLSSFLWRHFDRGLYLWLLRYLYYPAINNEWTFLRKIYALYLCFGFVCLWHGLDKSICLSSAINYALVVSEILTKFLLTTKVGHYFEKIPAAMRSRISAAFVTPHFLMMCISCCFFLSNFDIGMILIKHTILGGIIPLLPLLLIMYCGCHGLMVNPNNVALNPSKYIYFRK</sequence>
<evidence type="ECO:0000256" key="6">
    <source>
        <dbReference type="SAM" id="Phobius"/>
    </source>
</evidence>
<keyword evidence="8" id="KW-1185">Reference proteome</keyword>